<dbReference type="Pfam" id="PF02627">
    <property type="entry name" value="CMD"/>
    <property type="match status" value="1"/>
</dbReference>
<dbReference type="PANTHER" id="PTHR35446:SF2">
    <property type="entry name" value="CARBOXYMUCONOLACTONE DECARBOXYLASE-LIKE DOMAIN-CONTAINING PROTEIN"/>
    <property type="match status" value="1"/>
</dbReference>
<keyword evidence="3" id="KW-1185">Reference proteome</keyword>
<evidence type="ECO:0000313" key="2">
    <source>
        <dbReference type="EMBL" id="MDR6240550.1"/>
    </source>
</evidence>
<keyword evidence="2" id="KW-0575">Peroxidase</keyword>
<sequence>MSWIETIAYENAQGQLKKIYDKVKDSKNYIDNILKVHSLRPHTLTGHMSLYKNVLHNSNNTFSKSFLETIGVFVSILNQCEYCIEHHYTGLQRLSEDAQKIKIALESDDLENKIFTSKESMLLKYAKTLTISPSKLSSNDIIELKNKGINDGEILEINQVASYFAYANRTVLGLGVNLEGDILGLSPNDSRDPDNWSHN</sequence>
<comment type="caution">
    <text evidence="2">The sequence shown here is derived from an EMBL/GenBank/DDBJ whole genome shotgun (WGS) entry which is preliminary data.</text>
</comment>
<protein>
    <submittedName>
        <fullName evidence="2">Peroxidase-related enzyme</fullName>
    </submittedName>
</protein>
<dbReference type="SUPFAM" id="SSF69118">
    <property type="entry name" value="AhpD-like"/>
    <property type="match status" value="1"/>
</dbReference>
<dbReference type="EMBL" id="JAVDQD010000005">
    <property type="protein sequence ID" value="MDR6240550.1"/>
    <property type="molecule type" value="Genomic_DNA"/>
</dbReference>
<dbReference type="GO" id="GO:0004601">
    <property type="term" value="F:peroxidase activity"/>
    <property type="evidence" value="ECO:0007669"/>
    <property type="project" value="UniProtKB-KW"/>
</dbReference>
<proteinExistence type="predicted"/>
<keyword evidence="2" id="KW-0560">Oxidoreductase</keyword>
<dbReference type="RefSeq" id="WP_309940569.1">
    <property type="nucleotide sequence ID" value="NZ_AP025306.1"/>
</dbReference>
<evidence type="ECO:0000259" key="1">
    <source>
        <dbReference type="Pfam" id="PF02627"/>
    </source>
</evidence>
<dbReference type="NCBIfam" id="TIGR01926">
    <property type="entry name" value="peroxid_rel"/>
    <property type="match status" value="1"/>
</dbReference>
<gene>
    <name evidence="2" type="ORF">HNQ88_003626</name>
</gene>
<dbReference type="AlphaFoldDB" id="A0AAE4BU19"/>
<dbReference type="PANTHER" id="PTHR35446">
    <property type="entry name" value="SI:CH211-175M2.5"/>
    <property type="match status" value="1"/>
</dbReference>
<feature type="domain" description="Carboxymuconolactone decarboxylase-like" evidence="1">
    <location>
        <begin position="49"/>
        <end position="105"/>
    </location>
</feature>
<dbReference type="InterPro" id="IPR010195">
    <property type="entry name" value="Uncharacterised_peroxidase-rel"/>
</dbReference>
<accession>A0AAE4BU19</accession>
<reference evidence="2" key="1">
    <citation type="submission" date="2023-07" db="EMBL/GenBank/DDBJ databases">
        <title>Genomic Encyclopedia of Type Strains, Phase IV (KMG-IV): sequencing the most valuable type-strain genomes for metagenomic binning, comparative biology and taxonomic classification.</title>
        <authorList>
            <person name="Goeker M."/>
        </authorList>
    </citation>
    <scope>NUCLEOTIDE SEQUENCE</scope>
    <source>
        <strain evidence="2">DSM 26174</strain>
    </source>
</reference>
<dbReference type="InterPro" id="IPR029032">
    <property type="entry name" value="AhpD-like"/>
</dbReference>
<organism evidence="2 3">
    <name type="scientific">Aureibacter tunicatorum</name>
    <dbReference type="NCBI Taxonomy" id="866807"/>
    <lineage>
        <taxon>Bacteria</taxon>
        <taxon>Pseudomonadati</taxon>
        <taxon>Bacteroidota</taxon>
        <taxon>Cytophagia</taxon>
        <taxon>Cytophagales</taxon>
        <taxon>Persicobacteraceae</taxon>
        <taxon>Aureibacter</taxon>
    </lineage>
</organism>
<dbReference type="InterPro" id="IPR003779">
    <property type="entry name" value="CMD-like"/>
</dbReference>
<name>A0AAE4BU19_9BACT</name>
<dbReference type="Proteomes" id="UP001185092">
    <property type="component" value="Unassembled WGS sequence"/>
</dbReference>
<dbReference type="Gene3D" id="1.20.1290.10">
    <property type="entry name" value="AhpD-like"/>
    <property type="match status" value="1"/>
</dbReference>
<evidence type="ECO:0000313" key="3">
    <source>
        <dbReference type="Proteomes" id="UP001185092"/>
    </source>
</evidence>